<organism evidence="2 3">
    <name type="scientific">Huso huso</name>
    <name type="common">Beluga</name>
    <name type="synonym">Acipenser huso</name>
    <dbReference type="NCBI Taxonomy" id="61971"/>
    <lineage>
        <taxon>Eukaryota</taxon>
        <taxon>Metazoa</taxon>
        <taxon>Chordata</taxon>
        <taxon>Craniata</taxon>
        <taxon>Vertebrata</taxon>
        <taxon>Euteleostomi</taxon>
        <taxon>Actinopterygii</taxon>
        <taxon>Chondrostei</taxon>
        <taxon>Acipenseriformes</taxon>
        <taxon>Acipenseridae</taxon>
        <taxon>Huso</taxon>
    </lineage>
</organism>
<sequence length="124" mass="14364">MKVINFFWVESADSMSEAAFEDGLDPLQDFEDTEENPPPSTSESFDVSQQKSRRSIPTPLPYITSSMPARPVESRRASTPTPTTSDPEERWKSVTEDRRQPVQHRFVLHEHLEHNWILQKSIPR</sequence>
<accession>A0ABR0YHG4</accession>
<evidence type="ECO:0000313" key="3">
    <source>
        <dbReference type="Proteomes" id="UP001369086"/>
    </source>
</evidence>
<feature type="compositionally biased region" description="Basic and acidic residues" evidence="1">
    <location>
        <begin position="87"/>
        <end position="98"/>
    </location>
</feature>
<keyword evidence="3" id="KW-1185">Reference proteome</keyword>
<gene>
    <name evidence="2" type="ORF">HHUSO_G29568</name>
</gene>
<protein>
    <submittedName>
        <fullName evidence="2">PiggyBac transposable element-derived protein 4-like</fullName>
    </submittedName>
</protein>
<reference evidence="2 3" key="1">
    <citation type="submission" date="2021-05" db="EMBL/GenBank/DDBJ databases">
        <authorList>
            <person name="Zahm M."/>
            <person name="Klopp C."/>
            <person name="Cabau C."/>
            <person name="Kuhl H."/>
            <person name="Suciu R."/>
            <person name="Ciorpac M."/>
            <person name="Holostenco D."/>
            <person name="Gessner J."/>
            <person name="Wuertz S."/>
            <person name="Hohne C."/>
            <person name="Stock M."/>
            <person name="Gislard M."/>
            <person name="Lluch J."/>
            <person name="Milhes M."/>
            <person name="Lampietro C."/>
            <person name="Lopez Roques C."/>
            <person name="Donnadieu C."/>
            <person name="Du K."/>
            <person name="Schartl M."/>
            <person name="Guiguen Y."/>
        </authorList>
    </citation>
    <scope>NUCLEOTIDE SEQUENCE [LARGE SCALE GENOMIC DNA]</scope>
    <source>
        <strain evidence="2">Hh-F2</strain>
        <tissue evidence="2">Blood</tissue>
    </source>
</reference>
<feature type="compositionally biased region" description="Acidic residues" evidence="1">
    <location>
        <begin position="19"/>
        <end position="35"/>
    </location>
</feature>
<proteinExistence type="predicted"/>
<comment type="caution">
    <text evidence="2">The sequence shown here is derived from an EMBL/GenBank/DDBJ whole genome shotgun (WGS) entry which is preliminary data.</text>
</comment>
<evidence type="ECO:0000313" key="2">
    <source>
        <dbReference type="EMBL" id="KAK6471625.1"/>
    </source>
</evidence>
<name>A0ABR0YHG4_HUSHU</name>
<feature type="region of interest" description="Disordered" evidence="1">
    <location>
        <begin position="19"/>
        <end position="98"/>
    </location>
</feature>
<evidence type="ECO:0000256" key="1">
    <source>
        <dbReference type="SAM" id="MobiDB-lite"/>
    </source>
</evidence>
<dbReference type="EMBL" id="JAHFZB010000031">
    <property type="protein sequence ID" value="KAK6471625.1"/>
    <property type="molecule type" value="Genomic_DNA"/>
</dbReference>
<dbReference type="Proteomes" id="UP001369086">
    <property type="component" value="Unassembled WGS sequence"/>
</dbReference>
<feature type="compositionally biased region" description="Polar residues" evidence="1">
    <location>
        <begin position="41"/>
        <end position="50"/>
    </location>
</feature>